<evidence type="ECO:0000313" key="2">
    <source>
        <dbReference type="Proteomes" id="UP000268014"/>
    </source>
</evidence>
<sequence length="58" mass="6537">MICDNPSADVTLFFRIDRSVGKALAVEKLLQDSYIFDTHVMGRPNGNIHIVAAKRDYI</sequence>
<organism evidence="1 2">
    <name type="scientific">Haemonchus placei</name>
    <name type="common">Barber's pole worm</name>
    <dbReference type="NCBI Taxonomy" id="6290"/>
    <lineage>
        <taxon>Eukaryota</taxon>
        <taxon>Metazoa</taxon>
        <taxon>Ecdysozoa</taxon>
        <taxon>Nematoda</taxon>
        <taxon>Chromadorea</taxon>
        <taxon>Rhabditida</taxon>
        <taxon>Rhabditina</taxon>
        <taxon>Rhabditomorpha</taxon>
        <taxon>Strongyloidea</taxon>
        <taxon>Trichostrongylidae</taxon>
        <taxon>Haemonchus</taxon>
    </lineage>
</organism>
<name>A0A3P7USC7_HAEPC</name>
<reference evidence="1 2" key="1">
    <citation type="submission" date="2018-11" db="EMBL/GenBank/DDBJ databases">
        <authorList>
            <consortium name="Pathogen Informatics"/>
        </authorList>
    </citation>
    <scope>NUCLEOTIDE SEQUENCE [LARGE SCALE GENOMIC DNA]</scope>
    <source>
        <strain evidence="1 2">MHpl1</strain>
    </source>
</reference>
<dbReference type="AlphaFoldDB" id="A0A3P7USC7"/>
<dbReference type="Proteomes" id="UP000268014">
    <property type="component" value="Unassembled WGS sequence"/>
</dbReference>
<keyword evidence="2" id="KW-1185">Reference proteome</keyword>
<evidence type="ECO:0000313" key="1">
    <source>
        <dbReference type="EMBL" id="VDO26134.1"/>
    </source>
</evidence>
<dbReference type="EMBL" id="UZAF01016344">
    <property type="protein sequence ID" value="VDO26134.1"/>
    <property type="molecule type" value="Genomic_DNA"/>
</dbReference>
<protein>
    <submittedName>
        <fullName evidence="1">Uncharacterized protein</fullName>
    </submittedName>
</protein>
<gene>
    <name evidence="1" type="ORF">HPLM_LOCUS5477</name>
</gene>
<proteinExistence type="predicted"/>
<dbReference type="OrthoDB" id="5853117at2759"/>
<accession>A0A3P7USC7</accession>